<evidence type="ECO:0000259" key="2">
    <source>
        <dbReference type="Pfam" id="PF12850"/>
    </source>
</evidence>
<dbReference type="PANTHER" id="PTHR42850">
    <property type="entry name" value="METALLOPHOSPHOESTERASE"/>
    <property type="match status" value="1"/>
</dbReference>
<organism evidence="3 4">
    <name type="scientific">Flavobacterium caeni</name>
    <dbReference type="NCBI Taxonomy" id="490189"/>
    <lineage>
        <taxon>Bacteria</taxon>
        <taxon>Pseudomonadati</taxon>
        <taxon>Bacteroidota</taxon>
        <taxon>Flavobacteriia</taxon>
        <taxon>Flavobacteriales</taxon>
        <taxon>Flavobacteriaceae</taxon>
        <taxon>Flavobacterium</taxon>
    </lineage>
</organism>
<evidence type="ECO:0000256" key="1">
    <source>
        <dbReference type="ARBA" id="ARBA00008950"/>
    </source>
</evidence>
<dbReference type="STRING" id="490189.SAMN02927903_01097"/>
<dbReference type="GO" id="GO:0005737">
    <property type="term" value="C:cytoplasm"/>
    <property type="evidence" value="ECO:0007669"/>
    <property type="project" value="TreeGrafter"/>
</dbReference>
<dbReference type="AlphaFoldDB" id="A0A1G5EL83"/>
<dbReference type="InterPro" id="IPR024654">
    <property type="entry name" value="Calcineurin-like_PHP_lpxH"/>
</dbReference>
<dbReference type="RefSeq" id="WP_091141282.1">
    <property type="nucleotide sequence ID" value="NZ_FMVF01000004.1"/>
</dbReference>
<dbReference type="CDD" id="cd00838">
    <property type="entry name" value="MPP_superfamily"/>
    <property type="match status" value="1"/>
</dbReference>
<dbReference type="Gene3D" id="3.60.21.10">
    <property type="match status" value="1"/>
</dbReference>
<accession>A0A1G5EL83</accession>
<dbReference type="InterPro" id="IPR050126">
    <property type="entry name" value="Ap4A_hydrolase"/>
</dbReference>
<dbReference type="Pfam" id="PF12850">
    <property type="entry name" value="Metallophos_2"/>
    <property type="match status" value="1"/>
</dbReference>
<sequence>MRIAVISDIHANFPAFEEVMKDIEKQNIDAIYCLGDLVGYNVWPNAIITEIKKRRIPTIAGNHDVKAVKIQDQRNSNDPADLAYLMIKKDLVTYLSTLPAFIRLEFKFSNETVVLLMVHGSPYSNTEYLLEDKPEKDYAAIFTDTAADILICGHSHKPYHRIISDGGASKRYFHAINAGSVGKPKDGKPQACYAIVTFDKCSSAFKKDSIKVEFVRVDYDVEKAAQAIEHSDLPDEFADMLRKAY</sequence>
<dbReference type="InterPro" id="IPR029052">
    <property type="entry name" value="Metallo-depent_PP-like"/>
</dbReference>
<dbReference type="OrthoDB" id="9813918at2"/>
<comment type="similarity">
    <text evidence="1">Belongs to the metallophosphoesterase superfamily. YfcE family.</text>
</comment>
<reference evidence="3 4" key="1">
    <citation type="submission" date="2016-10" db="EMBL/GenBank/DDBJ databases">
        <authorList>
            <person name="de Groot N.N."/>
        </authorList>
    </citation>
    <scope>NUCLEOTIDE SEQUENCE [LARGE SCALE GENOMIC DNA]</scope>
    <source>
        <strain evidence="3 4">CGMCC 1.7031</strain>
    </source>
</reference>
<dbReference type="EMBL" id="FMVF01000004">
    <property type="protein sequence ID" value="SCY27757.1"/>
    <property type="molecule type" value="Genomic_DNA"/>
</dbReference>
<dbReference type="GO" id="GO:0016791">
    <property type="term" value="F:phosphatase activity"/>
    <property type="evidence" value="ECO:0007669"/>
    <property type="project" value="TreeGrafter"/>
</dbReference>
<dbReference type="InterPro" id="IPR011152">
    <property type="entry name" value="Pesterase_MJ0912"/>
</dbReference>
<name>A0A1G5EL83_9FLAO</name>
<keyword evidence="4" id="KW-1185">Reference proteome</keyword>
<dbReference type="PANTHER" id="PTHR42850:SF2">
    <property type="entry name" value="BLL5683 PROTEIN"/>
    <property type="match status" value="1"/>
</dbReference>
<protein>
    <submittedName>
        <fullName evidence="3">Phosphoesterase, MJ0936 family</fullName>
    </submittedName>
</protein>
<gene>
    <name evidence="3" type="ORF">SAMN02927903_01097</name>
</gene>
<proteinExistence type="inferred from homology"/>
<dbReference type="PIRSF" id="PIRSF000883">
    <property type="entry name" value="Pesterase_MJ0912"/>
    <property type="match status" value="1"/>
</dbReference>
<evidence type="ECO:0000313" key="3">
    <source>
        <dbReference type="EMBL" id="SCY27757.1"/>
    </source>
</evidence>
<dbReference type="SUPFAM" id="SSF56300">
    <property type="entry name" value="Metallo-dependent phosphatases"/>
    <property type="match status" value="1"/>
</dbReference>
<dbReference type="Proteomes" id="UP000199354">
    <property type="component" value="Unassembled WGS sequence"/>
</dbReference>
<evidence type="ECO:0000313" key="4">
    <source>
        <dbReference type="Proteomes" id="UP000199354"/>
    </source>
</evidence>
<feature type="domain" description="Calcineurin-like phosphoesterase" evidence="2">
    <location>
        <begin position="1"/>
        <end position="199"/>
    </location>
</feature>